<keyword evidence="7" id="KW-1185">Reference proteome</keyword>
<feature type="domain" description="UDENN" evidence="5">
    <location>
        <begin position="1"/>
        <end position="344"/>
    </location>
</feature>
<evidence type="ECO:0000256" key="1">
    <source>
        <dbReference type="ARBA" id="ARBA00004603"/>
    </source>
</evidence>
<name>A0A1V9XHN9_9ACAR</name>
<evidence type="ECO:0000313" key="7">
    <source>
        <dbReference type="Proteomes" id="UP000192247"/>
    </source>
</evidence>
<dbReference type="EMBL" id="MNPL01010870">
    <property type="protein sequence ID" value="OQR72882.1"/>
    <property type="molecule type" value="Genomic_DNA"/>
</dbReference>
<keyword evidence="3" id="KW-0344">Guanine-nucleotide releasing factor</keyword>
<comment type="subcellular location">
    <subcellularLocation>
        <location evidence="1">Late endosome</location>
    </subcellularLocation>
</comment>
<dbReference type="InParanoid" id="A0A1V9XHN9"/>
<evidence type="ECO:0000259" key="5">
    <source>
        <dbReference type="PROSITE" id="PS50211"/>
    </source>
</evidence>
<dbReference type="InterPro" id="IPR042431">
    <property type="entry name" value="FAM45"/>
</dbReference>
<dbReference type="AlphaFoldDB" id="A0A1V9XHN9"/>
<dbReference type="GO" id="GO:2000641">
    <property type="term" value="P:regulation of early endosome to late endosome transport"/>
    <property type="evidence" value="ECO:0007669"/>
    <property type="project" value="TreeGrafter"/>
</dbReference>
<organism evidence="6 7">
    <name type="scientific">Tropilaelaps mercedesae</name>
    <dbReference type="NCBI Taxonomy" id="418985"/>
    <lineage>
        <taxon>Eukaryota</taxon>
        <taxon>Metazoa</taxon>
        <taxon>Ecdysozoa</taxon>
        <taxon>Arthropoda</taxon>
        <taxon>Chelicerata</taxon>
        <taxon>Arachnida</taxon>
        <taxon>Acari</taxon>
        <taxon>Parasitiformes</taxon>
        <taxon>Mesostigmata</taxon>
        <taxon>Gamasina</taxon>
        <taxon>Dermanyssoidea</taxon>
        <taxon>Laelapidae</taxon>
        <taxon>Tropilaelaps</taxon>
    </lineage>
</organism>
<reference evidence="6 7" key="1">
    <citation type="journal article" date="2017" name="Gigascience">
        <title>Draft genome of the honey bee ectoparasitic mite, Tropilaelaps mercedesae, is shaped by the parasitic life history.</title>
        <authorList>
            <person name="Dong X."/>
            <person name="Armstrong S.D."/>
            <person name="Xia D."/>
            <person name="Makepeace B.L."/>
            <person name="Darby A.C."/>
            <person name="Kadowaki T."/>
        </authorList>
    </citation>
    <scope>NUCLEOTIDE SEQUENCE [LARGE SCALE GENOMIC DNA]</scope>
    <source>
        <strain evidence="6">Wuxi-XJTLU</strain>
    </source>
</reference>
<keyword evidence="4" id="KW-0967">Endosome</keyword>
<dbReference type="OrthoDB" id="66409at2759"/>
<dbReference type="GO" id="GO:0031267">
    <property type="term" value="F:small GTPase binding"/>
    <property type="evidence" value="ECO:0007669"/>
    <property type="project" value="TreeGrafter"/>
</dbReference>
<dbReference type="PROSITE" id="PS50211">
    <property type="entry name" value="DENN"/>
    <property type="match status" value="1"/>
</dbReference>
<evidence type="ECO:0000256" key="2">
    <source>
        <dbReference type="ARBA" id="ARBA00008641"/>
    </source>
</evidence>
<dbReference type="GO" id="GO:0005085">
    <property type="term" value="F:guanyl-nucleotide exchange factor activity"/>
    <property type="evidence" value="ECO:0007669"/>
    <property type="project" value="UniProtKB-KW"/>
</dbReference>
<protein>
    <submittedName>
        <fullName evidence="6">Protein FAM45A-like</fullName>
    </submittedName>
</protein>
<accession>A0A1V9XHN9</accession>
<dbReference type="PANTHER" id="PTHR28544:SF1">
    <property type="entry name" value="DENN DOMAIN-CONTAINING PROTEIN 10-RELATED"/>
    <property type="match status" value="1"/>
</dbReference>
<gene>
    <name evidence="6" type="ORF">BIW11_10097</name>
</gene>
<evidence type="ECO:0000313" key="6">
    <source>
        <dbReference type="EMBL" id="OQR72882.1"/>
    </source>
</evidence>
<dbReference type="PANTHER" id="PTHR28544">
    <property type="entry name" value="PROTEIN FAM45A-RELATED"/>
    <property type="match status" value="1"/>
</dbReference>
<dbReference type="GO" id="GO:0005770">
    <property type="term" value="C:late endosome"/>
    <property type="evidence" value="ECO:0007669"/>
    <property type="project" value="UniProtKB-SubCell"/>
</dbReference>
<dbReference type="GO" id="GO:0015031">
    <property type="term" value="P:protein transport"/>
    <property type="evidence" value="ECO:0007669"/>
    <property type="project" value="TreeGrafter"/>
</dbReference>
<comment type="similarity">
    <text evidence="2">Belongs to the DENND10 family.</text>
</comment>
<sequence>MSFARPLLKAVAIIEKDSNNRMLWSWTFPSLEPFERFSIQEKVSFETDEFLVVHLEANSWFYTLAQPAPSDPSGPLHLVLSTAVVLKTDEFHPEKYLRLLTALSETYLSSGSPLDVLDVYLTAQTEQLIRQNDTIVDLKTLPHPTENVPIKELVQCLQLDTILIYIALLLRLRVFVYHHSPTALRGALSAMASLMAHRDHPFVDTYPLLCNSERDMQLLRGRTSYLAGFTDASVAARQDLRDLWVSLPSAEVVITPSAKEALARCKTHKDIALFLSRCVDNERYSDKDVIKEISAKTRSLLAAIGKIIHKDPTLTADKAIQIANLPPAMEAFYKAVARVERIHN</sequence>
<dbReference type="InterPro" id="IPR037516">
    <property type="entry name" value="Tripartite_DENN"/>
</dbReference>
<dbReference type="Proteomes" id="UP000192247">
    <property type="component" value="Unassembled WGS sequence"/>
</dbReference>
<proteinExistence type="inferred from homology"/>
<comment type="caution">
    <text evidence="6">The sequence shown here is derived from an EMBL/GenBank/DDBJ whole genome shotgun (WGS) entry which is preliminary data.</text>
</comment>
<dbReference type="STRING" id="418985.A0A1V9XHN9"/>
<evidence type="ECO:0000256" key="3">
    <source>
        <dbReference type="ARBA" id="ARBA00022658"/>
    </source>
</evidence>
<evidence type="ECO:0000256" key="4">
    <source>
        <dbReference type="ARBA" id="ARBA00022753"/>
    </source>
</evidence>